<comment type="caution">
    <text evidence="1">The sequence shown here is derived from an EMBL/GenBank/DDBJ whole genome shotgun (WGS) entry which is preliminary data.</text>
</comment>
<evidence type="ECO:0000313" key="1">
    <source>
        <dbReference type="EMBL" id="KAH3736739.1"/>
    </source>
</evidence>
<dbReference type="AlphaFoldDB" id="A0A9D4D217"/>
<dbReference type="Proteomes" id="UP000828390">
    <property type="component" value="Unassembled WGS sequence"/>
</dbReference>
<proteinExistence type="predicted"/>
<name>A0A9D4D217_DREPO</name>
<keyword evidence="2" id="KW-1185">Reference proteome</keyword>
<reference evidence="1" key="2">
    <citation type="submission" date="2020-11" db="EMBL/GenBank/DDBJ databases">
        <authorList>
            <person name="McCartney M.A."/>
            <person name="Auch B."/>
            <person name="Kono T."/>
            <person name="Mallez S."/>
            <person name="Becker A."/>
            <person name="Gohl D.M."/>
            <person name="Silverstein K.A.T."/>
            <person name="Koren S."/>
            <person name="Bechman K.B."/>
            <person name="Herman A."/>
            <person name="Abrahante J.E."/>
            <person name="Garbe J."/>
        </authorList>
    </citation>
    <scope>NUCLEOTIDE SEQUENCE</scope>
    <source>
        <strain evidence="1">Duluth1</strain>
        <tissue evidence="1">Whole animal</tissue>
    </source>
</reference>
<protein>
    <submittedName>
        <fullName evidence="1">Uncharacterized protein</fullName>
    </submittedName>
</protein>
<gene>
    <name evidence="1" type="ORF">DPMN_043312</name>
</gene>
<evidence type="ECO:0000313" key="2">
    <source>
        <dbReference type="Proteomes" id="UP000828390"/>
    </source>
</evidence>
<reference evidence="1" key="1">
    <citation type="journal article" date="2019" name="bioRxiv">
        <title>The Genome of the Zebra Mussel, Dreissena polymorpha: A Resource for Invasive Species Research.</title>
        <authorList>
            <person name="McCartney M.A."/>
            <person name="Auch B."/>
            <person name="Kono T."/>
            <person name="Mallez S."/>
            <person name="Zhang Y."/>
            <person name="Obille A."/>
            <person name="Becker A."/>
            <person name="Abrahante J.E."/>
            <person name="Garbe J."/>
            <person name="Badalamenti J.P."/>
            <person name="Herman A."/>
            <person name="Mangelson H."/>
            <person name="Liachko I."/>
            <person name="Sullivan S."/>
            <person name="Sone E.D."/>
            <person name="Koren S."/>
            <person name="Silverstein K.A.T."/>
            <person name="Beckman K.B."/>
            <person name="Gohl D.M."/>
        </authorList>
    </citation>
    <scope>NUCLEOTIDE SEQUENCE</scope>
    <source>
        <strain evidence="1">Duluth1</strain>
        <tissue evidence="1">Whole animal</tissue>
    </source>
</reference>
<accession>A0A9D4D217</accession>
<dbReference type="EMBL" id="JAIWYP010000011">
    <property type="protein sequence ID" value="KAH3736739.1"/>
    <property type="molecule type" value="Genomic_DNA"/>
</dbReference>
<organism evidence="1 2">
    <name type="scientific">Dreissena polymorpha</name>
    <name type="common">Zebra mussel</name>
    <name type="synonym">Mytilus polymorpha</name>
    <dbReference type="NCBI Taxonomy" id="45954"/>
    <lineage>
        <taxon>Eukaryota</taxon>
        <taxon>Metazoa</taxon>
        <taxon>Spiralia</taxon>
        <taxon>Lophotrochozoa</taxon>
        <taxon>Mollusca</taxon>
        <taxon>Bivalvia</taxon>
        <taxon>Autobranchia</taxon>
        <taxon>Heteroconchia</taxon>
        <taxon>Euheterodonta</taxon>
        <taxon>Imparidentia</taxon>
        <taxon>Neoheterodontei</taxon>
        <taxon>Myida</taxon>
        <taxon>Dreissenoidea</taxon>
        <taxon>Dreissenidae</taxon>
        <taxon>Dreissena</taxon>
    </lineage>
</organism>
<sequence>MLHTLQWNTLAHRRMTNSLIMLYKTHHQLVNVDHCHLTPTRNLNFLIPQSRTQYHMNSYFTRTIRYWNGLPYLVKSSPDLDSFKARLGEIKF</sequence>